<evidence type="ECO:0000256" key="1">
    <source>
        <dbReference type="SAM" id="MobiDB-lite"/>
    </source>
</evidence>
<evidence type="ECO:0000259" key="3">
    <source>
        <dbReference type="PROSITE" id="PS51782"/>
    </source>
</evidence>
<feature type="transmembrane region" description="Helical" evidence="2">
    <location>
        <begin position="6"/>
        <end position="23"/>
    </location>
</feature>
<evidence type="ECO:0000256" key="2">
    <source>
        <dbReference type="SAM" id="Phobius"/>
    </source>
</evidence>
<keyword evidence="2" id="KW-0812">Transmembrane</keyword>
<evidence type="ECO:0000313" key="4">
    <source>
        <dbReference type="EMBL" id="CAJ0857369.1"/>
    </source>
</evidence>
<dbReference type="EMBL" id="OY288114">
    <property type="protein sequence ID" value="CAJ0857369.1"/>
    <property type="molecule type" value="Genomic_DNA"/>
</dbReference>
<organism evidence="4">
    <name type="scientific">freshwater sediment metagenome</name>
    <dbReference type="NCBI Taxonomy" id="556182"/>
    <lineage>
        <taxon>unclassified sequences</taxon>
        <taxon>metagenomes</taxon>
        <taxon>ecological metagenomes</taxon>
    </lineage>
</organism>
<dbReference type="InterPro" id="IPR036779">
    <property type="entry name" value="LysM_dom_sf"/>
</dbReference>
<feature type="transmembrane region" description="Helical" evidence="2">
    <location>
        <begin position="93"/>
        <end position="111"/>
    </location>
</feature>
<keyword evidence="2" id="KW-1133">Transmembrane helix</keyword>
<dbReference type="AlphaFoldDB" id="A0AA48M1B3"/>
<feature type="transmembrane region" description="Helical" evidence="2">
    <location>
        <begin position="44"/>
        <end position="61"/>
    </location>
</feature>
<sequence length="278" mass="31225">MGQFLLSPPAVFFWIVAMGGVLLRQSGKLGHARGEHWWHHCTHFIMLIAMLAMYCAMVFGKEWFPRSVWSLVYVAITLAISVWILIRYKQCGAVSRMWALALVSQVAMLYMCLPMNQWIPLVSYAFAFYFACEGLNWLRHALLEQDTDGSTRLLQRRPNVDSLCMTLMAAAMGYMFIGMQLKALERSAVATTPTPAAAKNDANPSAPISQHEDRPLAKDVPVPPAPELRHYTVVAGDSLSRVAARLYGDHRRWKDILKSNPGVDPRRLRAGQIINAPL</sequence>
<feature type="region of interest" description="Disordered" evidence="1">
    <location>
        <begin position="194"/>
        <end position="224"/>
    </location>
</feature>
<gene>
    <name evidence="4" type="ORF">AMST5_01008</name>
</gene>
<feature type="transmembrane region" description="Helical" evidence="2">
    <location>
        <begin position="67"/>
        <end position="86"/>
    </location>
</feature>
<dbReference type="CDD" id="cd00118">
    <property type="entry name" value="LysM"/>
    <property type="match status" value="1"/>
</dbReference>
<dbReference type="Pfam" id="PF01476">
    <property type="entry name" value="LysM"/>
    <property type="match status" value="1"/>
</dbReference>
<dbReference type="Pfam" id="PF17197">
    <property type="entry name" value="DUF5134"/>
    <property type="match status" value="1"/>
</dbReference>
<dbReference type="InterPro" id="IPR018392">
    <property type="entry name" value="LysM"/>
</dbReference>
<reference evidence="4" key="1">
    <citation type="submission" date="2023-07" db="EMBL/GenBank/DDBJ databases">
        <authorList>
            <person name="Pelsma A.J. K."/>
        </authorList>
    </citation>
    <scope>NUCLEOTIDE SEQUENCE</scope>
</reference>
<proteinExistence type="predicted"/>
<feature type="domain" description="LysM" evidence="3">
    <location>
        <begin position="229"/>
        <end position="276"/>
    </location>
</feature>
<dbReference type="InterPro" id="IPR033458">
    <property type="entry name" value="DUF5134"/>
</dbReference>
<name>A0AA48M1B3_9ZZZZ</name>
<dbReference type="SMART" id="SM00257">
    <property type="entry name" value="LysM"/>
    <property type="match status" value="1"/>
</dbReference>
<dbReference type="Gene3D" id="3.10.350.10">
    <property type="entry name" value="LysM domain"/>
    <property type="match status" value="1"/>
</dbReference>
<dbReference type="PROSITE" id="PS51782">
    <property type="entry name" value="LYSM"/>
    <property type="match status" value="1"/>
</dbReference>
<protein>
    <recommendedName>
        <fullName evidence="3">LysM domain-containing protein</fullName>
    </recommendedName>
</protein>
<accession>A0AA48M1B3</accession>
<dbReference type="SUPFAM" id="SSF54106">
    <property type="entry name" value="LysM domain"/>
    <property type="match status" value="1"/>
</dbReference>
<keyword evidence="2" id="KW-0472">Membrane</keyword>